<reference evidence="2 3" key="1">
    <citation type="submission" date="2018-06" db="EMBL/GenBank/DDBJ databases">
        <title>WGS assembly of Brassica rapa FPsc.</title>
        <authorList>
            <person name="Bowman J."/>
            <person name="Kohchi T."/>
            <person name="Yamato K."/>
            <person name="Jenkins J."/>
            <person name="Shu S."/>
            <person name="Ishizaki K."/>
            <person name="Yamaoka S."/>
            <person name="Nishihama R."/>
            <person name="Nakamura Y."/>
            <person name="Berger F."/>
            <person name="Adam C."/>
            <person name="Aki S."/>
            <person name="Althoff F."/>
            <person name="Araki T."/>
            <person name="Arteaga-Vazquez M."/>
            <person name="Balasubrmanian S."/>
            <person name="Bauer D."/>
            <person name="Boehm C."/>
            <person name="Briginshaw L."/>
            <person name="Caballero-Perez J."/>
            <person name="Catarino B."/>
            <person name="Chen F."/>
            <person name="Chiyoda S."/>
            <person name="Chovatia M."/>
            <person name="Davies K."/>
            <person name="Delmans M."/>
            <person name="Demura T."/>
            <person name="Dierschke T."/>
            <person name="Dolan L."/>
            <person name="Dorantes-Acosta A."/>
            <person name="Eklund D."/>
            <person name="Florent S."/>
            <person name="Flores-Sandoval E."/>
            <person name="Fujiyama A."/>
            <person name="Fukuzawa H."/>
            <person name="Galik B."/>
            <person name="Grimanelli D."/>
            <person name="Grimwood J."/>
            <person name="Grossniklaus U."/>
            <person name="Hamada T."/>
            <person name="Haseloff J."/>
            <person name="Hetherington A."/>
            <person name="Higo A."/>
            <person name="Hirakawa Y."/>
            <person name="Hundley H."/>
            <person name="Ikeda Y."/>
            <person name="Inoue K."/>
            <person name="Inoue S."/>
            <person name="Ishida S."/>
            <person name="Jia Q."/>
            <person name="Kakita M."/>
            <person name="Kanazawa T."/>
            <person name="Kawai Y."/>
            <person name="Kawashima T."/>
            <person name="Kennedy M."/>
            <person name="Kinose K."/>
            <person name="Kinoshita T."/>
            <person name="Kohara Y."/>
            <person name="Koide E."/>
            <person name="Komatsu K."/>
            <person name="Kopischke S."/>
            <person name="Kubo M."/>
            <person name="Kyozuka J."/>
            <person name="Lagercrantz U."/>
            <person name="Lin S."/>
            <person name="Lindquist E."/>
            <person name="Lipzen A."/>
            <person name="Lu C."/>
            <person name="Luna E."/>
            <person name="Martienssen R."/>
            <person name="Minamino N."/>
            <person name="Mizutani M."/>
            <person name="Mizutani M."/>
            <person name="Mochizuki N."/>
            <person name="Monte I."/>
            <person name="Mosher R."/>
            <person name="Nagasaki H."/>
            <person name="Nakagami H."/>
            <person name="Naramoto S."/>
            <person name="Nishitani K."/>
            <person name="Ohtani M."/>
            <person name="Okamoto T."/>
            <person name="Okumura M."/>
            <person name="Phillips J."/>
            <person name="Pollak B."/>
            <person name="Reinders A."/>
            <person name="Roevekamp M."/>
            <person name="Sano R."/>
            <person name="Sawa S."/>
            <person name="Schmid M."/>
            <person name="Shirakawa M."/>
            <person name="Solano R."/>
            <person name="Spunde A."/>
            <person name="Suetsugu N."/>
            <person name="Sugano S."/>
            <person name="Sugiyama A."/>
            <person name="Sun R."/>
            <person name="Suzuki Y."/>
            <person name="Takenaka M."/>
            <person name="Takezawa D."/>
            <person name="Tomogane H."/>
            <person name="Tsuzuki M."/>
            <person name="Ueda T."/>
            <person name="Umeda M."/>
            <person name="Ward J."/>
            <person name="Watanabe Y."/>
            <person name="Yazaki K."/>
            <person name="Yokoyama R."/>
            <person name="Yoshitake Y."/>
            <person name="Yotsui I."/>
            <person name="Zachgo S."/>
            <person name="Schmutz J."/>
        </authorList>
    </citation>
    <scope>NUCLEOTIDE SEQUENCE [LARGE SCALE GENOMIC DNA]</scope>
    <source>
        <strain evidence="3">cv. B-3</strain>
    </source>
</reference>
<dbReference type="AlphaFoldDB" id="A0A398A7Y6"/>
<organism evidence="2 3">
    <name type="scientific">Brassica campestris</name>
    <name type="common">Field mustard</name>
    <dbReference type="NCBI Taxonomy" id="3711"/>
    <lineage>
        <taxon>Eukaryota</taxon>
        <taxon>Viridiplantae</taxon>
        <taxon>Streptophyta</taxon>
        <taxon>Embryophyta</taxon>
        <taxon>Tracheophyta</taxon>
        <taxon>Spermatophyta</taxon>
        <taxon>Magnoliopsida</taxon>
        <taxon>eudicotyledons</taxon>
        <taxon>Gunneridae</taxon>
        <taxon>Pentapetalae</taxon>
        <taxon>rosids</taxon>
        <taxon>malvids</taxon>
        <taxon>Brassicales</taxon>
        <taxon>Brassicaceae</taxon>
        <taxon>Brassiceae</taxon>
        <taxon>Brassica</taxon>
    </lineage>
</organism>
<accession>A0A398A7Y6</accession>
<name>A0A398A7Y6_BRACM</name>
<proteinExistence type="predicted"/>
<gene>
    <name evidence="2" type="ORF">BRARA_C04652</name>
</gene>
<evidence type="ECO:0000259" key="1">
    <source>
        <dbReference type="Pfam" id="PF13178"/>
    </source>
</evidence>
<evidence type="ECO:0000313" key="3">
    <source>
        <dbReference type="Proteomes" id="UP000264353"/>
    </source>
</evidence>
<dbReference type="EMBL" id="CM010630">
    <property type="protein sequence ID" value="RID72774.1"/>
    <property type="molecule type" value="Genomic_DNA"/>
</dbReference>
<sequence>MVMGCLVSITSYIMKYSNNNLKITFLDGLGNLVELIIATVLNNIVTHISIVNPFVYYNNCSETYIDHANIKYREYLAVIKIQSIFCGYLDPPMPKKQEHSISSSSKLDHSYIFKRNSSLANNNRPLSAMNEEEKVLEIDRSHNNSYTRRNRPDMFYSSHMVPDNSGRSGPVYAFPFSPSSSHEETVNQFCTAENSPQLHSSTSISQGSAFTASSVAPSDCTKSCCYTDHPRFMACTESSRARSASAPKSRPQLYHEQSSLKRFGLVDVPYCGDTRSGPQKVSAVHTSFMNKAYPGSGRLDRLGMPTGYRY</sequence>
<protein>
    <recommendedName>
        <fullName evidence="1">DUF4005 domain-containing protein</fullName>
    </recommendedName>
</protein>
<dbReference type="Pfam" id="PF13178">
    <property type="entry name" value="DUF4005"/>
    <property type="match status" value="1"/>
</dbReference>
<dbReference type="InterPro" id="IPR025064">
    <property type="entry name" value="DUF4005"/>
</dbReference>
<evidence type="ECO:0000313" key="2">
    <source>
        <dbReference type="EMBL" id="RID72774.1"/>
    </source>
</evidence>
<feature type="domain" description="DUF4005" evidence="1">
    <location>
        <begin position="191"/>
        <end position="256"/>
    </location>
</feature>
<dbReference type="Proteomes" id="UP000264353">
    <property type="component" value="Chromosome A3"/>
</dbReference>